<dbReference type="OrthoDB" id="9812676at2"/>
<proteinExistence type="predicted"/>
<accession>A0A1T4JTA7</accession>
<dbReference type="InterPro" id="IPR001882">
    <property type="entry name" value="Biotin_BS"/>
</dbReference>
<keyword evidence="1" id="KW-0092">Biotin</keyword>
<dbReference type="RefSeq" id="WP_078755231.1">
    <property type="nucleotide sequence ID" value="NZ_FUWO01000002.1"/>
</dbReference>
<keyword evidence="4" id="KW-1185">Reference proteome</keyword>
<dbReference type="Pfam" id="PF00364">
    <property type="entry name" value="Biotin_lipoyl"/>
    <property type="match status" value="1"/>
</dbReference>
<organism evidence="3 4">
    <name type="scientific">Globicatella sulfidifaciens DSM 15739</name>
    <dbReference type="NCBI Taxonomy" id="1121925"/>
    <lineage>
        <taxon>Bacteria</taxon>
        <taxon>Bacillati</taxon>
        <taxon>Bacillota</taxon>
        <taxon>Bacilli</taxon>
        <taxon>Lactobacillales</taxon>
        <taxon>Aerococcaceae</taxon>
        <taxon>Globicatella</taxon>
    </lineage>
</organism>
<evidence type="ECO:0000313" key="4">
    <source>
        <dbReference type="Proteomes" id="UP000189941"/>
    </source>
</evidence>
<dbReference type="SUPFAM" id="SSF51230">
    <property type="entry name" value="Single hybrid motif"/>
    <property type="match status" value="1"/>
</dbReference>
<sequence>MKRYEVVVNDEVFEVSLRELQADETIEVTPQTSAVKTNDTPVASTTNNQEGVVVSAPMSGVIMKILVKEGQSVKAGDNLFILEAMKMENEIKATQDGVIKSILVTESQQVETKQELAVM</sequence>
<dbReference type="AlphaFoldDB" id="A0A1T4JTA7"/>
<dbReference type="STRING" id="1121925.SAMN02746011_00383"/>
<gene>
    <name evidence="3" type="ORF">SAMN02746011_00383</name>
</gene>
<keyword evidence="3" id="KW-0670">Pyruvate</keyword>
<dbReference type="PANTHER" id="PTHR45266:SF3">
    <property type="entry name" value="OXALOACETATE DECARBOXYLASE ALPHA CHAIN"/>
    <property type="match status" value="1"/>
</dbReference>
<protein>
    <submittedName>
        <fullName evidence="3">Pyruvate carboxylase</fullName>
    </submittedName>
</protein>
<dbReference type="PANTHER" id="PTHR45266">
    <property type="entry name" value="OXALOACETATE DECARBOXYLASE ALPHA CHAIN"/>
    <property type="match status" value="1"/>
</dbReference>
<dbReference type="Proteomes" id="UP000189941">
    <property type="component" value="Unassembled WGS sequence"/>
</dbReference>
<dbReference type="InterPro" id="IPR050709">
    <property type="entry name" value="Biotin_Carboxyl_Carrier/Decarb"/>
</dbReference>
<reference evidence="4" key="1">
    <citation type="submission" date="2017-02" db="EMBL/GenBank/DDBJ databases">
        <authorList>
            <person name="Varghese N."/>
            <person name="Submissions S."/>
        </authorList>
    </citation>
    <scope>NUCLEOTIDE SEQUENCE [LARGE SCALE GENOMIC DNA]</scope>
    <source>
        <strain evidence="4">DSM 15739</strain>
    </source>
</reference>
<dbReference type="InterPro" id="IPR011053">
    <property type="entry name" value="Single_hybrid_motif"/>
</dbReference>
<dbReference type="InterPro" id="IPR000089">
    <property type="entry name" value="Biotin_lipoyl"/>
</dbReference>
<evidence type="ECO:0000313" key="3">
    <source>
        <dbReference type="EMBL" id="SJZ33442.1"/>
    </source>
</evidence>
<evidence type="ECO:0000259" key="2">
    <source>
        <dbReference type="PROSITE" id="PS50968"/>
    </source>
</evidence>
<name>A0A1T4JTA7_9LACT</name>
<evidence type="ECO:0000256" key="1">
    <source>
        <dbReference type="ARBA" id="ARBA00023267"/>
    </source>
</evidence>
<dbReference type="PROSITE" id="PS50968">
    <property type="entry name" value="BIOTINYL_LIPOYL"/>
    <property type="match status" value="1"/>
</dbReference>
<dbReference type="EMBL" id="FUWO01000002">
    <property type="protein sequence ID" value="SJZ33442.1"/>
    <property type="molecule type" value="Genomic_DNA"/>
</dbReference>
<feature type="domain" description="Lipoyl-binding" evidence="2">
    <location>
        <begin position="40"/>
        <end position="119"/>
    </location>
</feature>
<dbReference type="PROSITE" id="PS00188">
    <property type="entry name" value="BIOTIN"/>
    <property type="match status" value="1"/>
</dbReference>
<dbReference type="CDD" id="cd06850">
    <property type="entry name" value="biotinyl_domain"/>
    <property type="match status" value="1"/>
</dbReference>
<dbReference type="Gene3D" id="2.40.50.100">
    <property type="match status" value="1"/>
</dbReference>
<dbReference type="FunFam" id="2.40.50.100:FF:000003">
    <property type="entry name" value="Acetyl-CoA carboxylase biotin carboxyl carrier protein"/>
    <property type="match status" value="1"/>
</dbReference>